<evidence type="ECO:0000313" key="3">
    <source>
        <dbReference type="EMBL" id="SDI36152.1"/>
    </source>
</evidence>
<dbReference type="SUPFAM" id="SSF47413">
    <property type="entry name" value="lambda repressor-like DNA-binding domains"/>
    <property type="match status" value="1"/>
</dbReference>
<evidence type="ECO:0000259" key="2">
    <source>
        <dbReference type="PROSITE" id="PS50943"/>
    </source>
</evidence>
<dbReference type="STRING" id="29435.SAMN05216588_11598"/>
<evidence type="ECO:0000313" key="4">
    <source>
        <dbReference type="Proteomes" id="UP000198606"/>
    </source>
</evidence>
<feature type="domain" description="HTH cro/C1-type" evidence="2">
    <location>
        <begin position="11"/>
        <end position="64"/>
    </location>
</feature>
<protein>
    <recommendedName>
        <fullName evidence="2">HTH cro/C1-type domain-containing protein</fullName>
    </recommendedName>
</protein>
<dbReference type="InterPro" id="IPR001387">
    <property type="entry name" value="Cro/C1-type_HTH"/>
</dbReference>
<name>A0A1G8JY62_9GAMM</name>
<dbReference type="InterPro" id="IPR010982">
    <property type="entry name" value="Lambda_DNA-bd_dom_sf"/>
</dbReference>
<sequence>MLIASGVGERLREERERLGQNQTDFGQAAGVSRGTQKAYELESSSPDIRYLSGLQALGVDVTYVLTGLRETAEAGDLSSEESHLLTDYRRLSDAQRASSFEMVHALAEMAGRYEVKSDK</sequence>
<organism evidence="3 4">
    <name type="scientific">Phytopseudomonas flavescens</name>
    <dbReference type="NCBI Taxonomy" id="29435"/>
    <lineage>
        <taxon>Bacteria</taxon>
        <taxon>Pseudomonadati</taxon>
        <taxon>Pseudomonadota</taxon>
        <taxon>Gammaproteobacteria</taxon>
        <taxon>Pseudomonadales</taxon>
        <taxon>Pseudomonadaceae</taxon>
        <taxon>Phytopseudomonas</taxon>
    </lineage>
</organism>
<dbReference type="GO" id="GO:0003677">
    <property type="term" value="F:DNA binding"/>
    <property type="evidence" value="ECO:0007669"/>
    <property type="project" value="InterPro"/>
</dbReference>
<feature type="compositionally biased region" description="Basic and acidic residues" evidence="1">
    <location>
        <begin position="9"/>
        <end position="18"/>
    </location>
</feature>
<dbReference type="PROSITE" id="PS50943">
    <property type="entry name" value="HTH_CROC1"/>
    <property type="match status" value="1"/>
</dbReference>
<gene>
    <name evidence="3" type="ORF">SAMN05216588_11598</name>
</gene>
<accession>A0A1G8JY62</accession>
<dbReference type="SMART" id="SM00530">
    <property type="entry name" value="HTH_XRE"/>
    <property type="match status" value="1"/>
</dbReference>
<feature type="region of interest" description="Disordered" evidence="1">
    <location>
        <begin position="1"/>
        <end position="37"/>
    </location>
</feature>
<dbReference type="Gene3D" id="1.10.260.40">
    <property type="entry name" value="lambda repressor-like DNA-binding domains"/>
    <property type="match status" value="1"/>
</dbReference>
<evidence type="ECO:0000256" key="1">
    <source>
        <dbReference type="SAM" id="MobiDB-lite"/>
    </source>
</evidence>
<dbReference type="Proteomes" id="UP000198606">
    <property type="component" value="Unassembled WGS sequence"/>
</dbReference>
<reference evidence="3 4" key="1">
    <citation type="submission" date="2016-10" db="EMBL/GenBank/DDBJ databases">
        <authorList>
            <person name="de Groot N.N."/>
        </authorList>
    </citation>
    <scope>NUCLEOTIDE SEQUENCE [LARGE SCALE GENOMIC DNA]</scope>
    <source>
        <strain evidence="3 4">LMG 18387</strain>
    </source>
</reference>
<proteinExistence type="predicted"/>
<dbReference type="EMBL" id="FNDG01000015">
    <property type="protein sequence ID" value="SDI36152.1"/>
    <property type="molecule type" value="Genomic_DNA"/>
</dbReference>
<dbReference type="AlphaFoldDB" id="A0A1G8JY62"/>